<dbReference type="InterPro" id="IPR043137">
    <property type="entry name" value="GGT_ssub_C"/>
</dbReference>
<dbReference type="InterPro" id="IPR029055">
    <property type="entry name" value="Ntn_hydrolases_N"/>
</dbReference>
<proteinExistence type="predicted"/>
<accession>X1GRF3</accession>
<gene>
    <name evidence="1" type="ORF">S03H2_38933</name>
</gene>
<dbReference type="Gene3D" id="3.60.20.40">
    <property type="match status" value="1"/>
</dbReference>
<protein>
    <submittedName>
        <fullName evidence="1">Uncharacterized protein</fullName>
    </submittedName>
</protein>
<dbReference type="AlphaFoldDB" id="X1GRF3"/>
<reference evidence="1" key="1">
    <citation type="journal article" date="2014" name="Front. Microbiol.">
        <title>High frequency of phylogenetically diverse reductive dehalogenase-homologous genes in deep subseafloor sedimentary metagenomes.</title>
        <authorList>
            <person name="Kawai M."/>
            <person name="Futagami T."/>
            <person name="Toyoda A."/>
            <person name="Takaki Y."/>
            <person name="Nishi S."/>
            <person name="Hori S."/>
            <person name="Arai W."/>
            <person name="Tsubouchi T."/>
            <person name="Morono Y."/>
            <person name="Uchiyama I."/>
            <person name="Ito T."/>
            <person name="Fujiyama A."/>
            <person name="Inagaki F."/>
            <person name="Takami H."/>
        </authorList>
    </citation>
    <scope>NUCLEOTIDE SEQUENCE</scope>
    <source>
        <strain evidence="1">Expedition CK06-06</strain>
    </source>
</reference>
<sequence>MESRIPAITVKTLRVLGNEVDVKGDYDLYFGGAQSIMVIDGVMYGGGDSRRDGVAVGY</sequence>
<organism evidence="1">
    <name type="scientific">marine sediment metagenome</name>
    <dbReference type="NCBI Taxonomy" id="412755"/>
    <lineage>
        <taxon>unclassified sequences</taxon>
        <taxon>metagenomes</taxon>
        <taxon>ecological metagenomes</taxon>
    </lineage>
</organism>
<comment type="caution">
    <text evidence="1">The sequence shown here is derived from an EMBL/GenBank/DDBJ whole genome shotgun (WGS) entry which is preliminary data.</text>
</comment>
<dbReference type="SUPFAM" id="SSF56235">
    <property type="entry name" value="N-terminal nucleophile aminohydrolases (Ntn hydrolases)"/>
    <property type="match status" value="1"/>
</dbReference>
<dbReference type="EMBL" id="BARU01024036">
    <property type="protein sequence ID" value="GAH47445.1"/>
    <property type="molecule type" value="Genomic_DNA"/>
</dbReference>
<name>X1GRF3_9ZZZZ</name>
<evidence type="ECO:0000313" key="1">
    <source>
        <dbReference type="EMBL" id="GAH47445.1"/>
    </source>
</evidence>